<evidence type="ECO:0008006" key="2">
    <source>
        <dbReference type="Google" id="ProtNLM"/>
    </source>
</evidence>
<sequence>MKSFDSKAIKGNIEFLTAIYPNHTINIGDNWDITTHLENEMKFIVSSKYELVAITSDYALIRGNSTIKTINTDEYIELKGMNIRYDLEGTILSDIKVDKESGWIIDAKMVQKMQGYAFIKENSQLPNGMKIKMNTTSESIVSN</sequence>
<name>A0A645HRE3_9ZZZZ</name>
<dbReference type="Pfam" id="PF19777">
    <property type="entry name" value="DUF6263"/>
    <property type="match status" value="1"/>
</dbReference>
<dbReference type="AlphaFoldDB" id="A0A645HRE3"/>
<gene>
    <name evidence="1" type="ORF">SDC9_188582</name>
</gene>
<comment type="caution">
    <text evidence="1">The sequence shown here is derived from an EMBL/GenBank/DDBJ whole genome shotgun (WGS) entry which is preliminary data.</text>
</comment>
<dbReference type="EMBL" id="VSSQ01097851">
    <property type="protein sequence ID" value="MPN41042.1"/>
    <property type="molecule type" value="Genomic_DNA"/>
</dbReference>
<reference evidence="1" key="1">
    <citation type="submission" date="2019-08" db="EMBL/GenBank/DDBJ databases">
        <authorList>
            <person name="Kucharzyk K."/>
            <person name="Murdoch R.W."/>
            <person name="Higgins S."/>
            <person name="Loffler F."/>
        </authorList>
    </citation>
    <scope>NUCLEOTIDE SEQUENCE</scope>
</reference>
<protein>
    <recommendedName>
        <fullName evidence="2">LPS-assembly protein LptD</fullName>
    </recommendedName>
</protein>
<proteinExistence type="predicted"/>
<accession>A0A645HRE3</accession>
<evidence type="ECO:0000313" key="1">
    <source>
        <dbReference type="EMBL" id="MPN41042.1"/>
    </source>
</evidence>
<organism evidence="1">
    <name type="scientific">bioreactor metagenome</name>
    <dbReference type="NCBI Taxonomy" id="1076179"/>
    <lineage>
        <taxon>unclassified sequences</taxon>
        <taxon>metagenomes</taxon>
        <taxon>ecological metagenomes</taxon>
    </lineage>
</organism>
<dbReference type="InterPro" id="IPR046230">
    <property type="entry name" value="DUF6263"/>
</dbReference>